<gene>
    <name evidence="2" type="ORF">RRG08_037914</name>
</gene>
<organism evidence="2 3">
    <name type="scientific">Elysia crispata</name>
    <name type="common">lettuce slug</name>
    <dbReference type="NCBI Taxonomy" id="231223"/>
    <lineage>
        <taxon>Eukaryota</taxon>
        <taxon>Metazoa</taxon>
        <taxon>Spiralia</taxon>
        <taxon>Lophotrochozoa</taxon>
        <taxon>Mollusca</taxon>
        <taxon>Gastropoda</taxon>
        <taxon>Heterobranchia</taxon>
        <taxon>Euthyneura</taxon>
        <taxon>Panpulmonata</taxon>
        <taxon>Sacoglossa</taxon>
        <taxon>Placobranchoidea</taxon>
        <taxon>Plakobranchidae</taxon>
        <taxon>Elysia</taxon>
    </lineage>
</organism>
<protein>
    <submittedName>
        <fullName evidence="2">Uncharacterized protein</fullName>
    </submittedName>
</protein>
<accession>A0AAE1DIJ7</accession>
<comment type="caution">
    <text evidence="2">The sequence shown here is derived from an EMBL/GenBank/DDBJ whole genome shotgun (WGS) entry which is preliminary data.</text>
</comment>
<reference evidence="2" key="1">
    <citation type="journal article" date="2023" name="G3 (Bethesda)">
        <title>A reference genome for the long-term kleptoplast-retaining sea slug Elysia crispata morphotype clarki.</title>
        <authorList>
            <person name="Eastman K.E."/>
            <person name="Pendleton A.L."/>
            <person name="Shaikh M.A."/>
            <person name="Suttiyut T."/>
            <person name="Ogas R."/>
            <person name="Tomko P."/>
            <person name="Gavelis G."/>
            <person name="Widhalm J.R."/>
            <person name="Wisecaver J.H."/>
        </authorList>
    </citation>
    <scope>NUCLEOTIDE SEQUENCE</scope>
    <source>
        <strain evidence="2">ECLA1</strain>
    </source>
</reference>
<proteinExistence type="predicted"/>
<name>A0AAE1DIJ7_9GAST</name>
<dbReference type="Proteomes" id="UP001283361">
    <property type="component" value="Unassembled WGS sequence"/>
</dbReference>
<evidence type="ECO:0000313" key="3">
    <source>
        <dbReference type="Proteomes" id="UP001283361"/>
    </source>
</evidence>
<evidence type="ECO:0000313" key="2">
    <source>
        <dbReference type="EMBL" id="KAK3770728.1"/>
    </source>
</evidence>
<keyword evidence="3" id="KW-1185">Reference proteome</keyword>
<dbReference type="AlphaFoldDB" id="A0AAE1DIJ7"/>
<evidence type="ECO:0000256" key="1">
    <source>
        <dbReference type="SAM" id="MobiDB-lite"/>
    </source>
</evidence>
<sequence>MKRVSCELALAYAVQQSAEDLATPAERRAAGCLSTQTVKFSRSGELHAGSLNGWRGVNQTPRASERNLKAAPRFS</sequence>
<dbReference type="EMBL" id="JAWDGP010003792">
    <property type="protein sequence ID" value="KAK3770728.1"/>
    <property type="molecule type" value="Genomic_DNA"/>
</dbReference>
<feature type="region of interest" description="Disordered" evidence="1">
    <location>
        <begin position="47"/>
        <end position="75"/>
    </location>
</feature>